<dbReference type="Pfam" id="PF08281">
    <property type="entry name" value="Sigma70_r4_2"/>
    <property type="match status" value="1"/>
</dbReference>
<dbReference type="InterPro" id="IPR036388">
    <property type="entry name" value="WH-like_DNA-bd_sf"/>
</dbReference>
<dbReference type="Gene3D" id="1.10.10.10">
    <property type="entry name" value="Winged helix-like DNA-binding domain superfamily/Winged helix DNA-binding domain"/>
    <property type="match status" value="1"/>
</dbReference>
<name>U5NA46_9BURK</name>
<gene>
    <name evidence="2" type="ORF">Cenrod_2209</name>
</gene>
<dbReference type="Proteomes" id="UP000017184">
    <property type="component" value="Chromosome"/>
</dbReference>
<dbReference type="GO" id="GO:0006352">
    <property type="term" value="P:DNA-templated transcription initiation"/>
    <property type="evidence" value="ECO:0007669"/>
    <property type="project" value="InterPro"/>
</dbReference>
<dbReference type="GO" id="GO:0016987">
    <property type="term" value="F:sigma factor activity"/>
    <property type="evidence" value="ECO:0007669"/>
    <property type="project" value="InterPro"/>
</dbReference>
<keyword evidence="3" id="KW-1185">Reference proteome</keyword>
<dbReference type="HOGENOM" id="CLU_2768198_0_0_4"/>
<sequence length="69" mass="7450">MQGVTDACFTDHLRITVRKLKDALRLKFEDGKSHQQIAHALGISQGAVTQYVGLAMAAALDWNAVSPSP</sequence>
<dbReference type="EMBL" id="CP004885">
    <property type="protein sequence ID" value="AGX88277.1"/>
    <property type="molecule type" value="Genomic_DNA"/>
</dbReference>
<organism evidence="2 3">
    <name type="scientific">Candidatus Symbiobacter mobilis CR</name>
    <dbReference type="NCBI Taxonomy" id="946483"/>
    <lineage>
        <taxon>Bacteria</taxon>
        <taxon>Pseudomonadati</taxon>
        <taxon>Pseudomonadota</taxon>
        <taxon>Betaproteobacteria</taxon>
        <taxon>Burkholderiales</taxon>
        <taxon>Comamonadaceae</taxon>
    </lineage>
</organism>
<feature type="domain" description="RNA polymerase sigma factor 70 region 4 type 2" evidence="1">
    <location>
        <begin position="20"/>
        <end position="57"/>
    </location>
</feature>
<dbReference type="KEGG" id="cbx:Cenrod_2209"/>
<dbReference type="SUPFAM" id="SSF88659">
    <property type="entry name" value="Sigma3 and sigma4 domains of RNA polymerase sigma factors"/>
    <property type="match status" value="1"/>
</dbReference>
<dbReference type="InterPro" id="IPR013324">
    <property type="entry name" value="RNA_pol_sigma_r3/r4-like"/>
</dbReference>
<evidence type="ECO:0000313" key="3">
    <source>
        <dbReference type="Proteomes" id="UP000017184"/>
    </source>
</evidence>
<proteinExistence type="predicted"/>
<dbReference type="AlphaFoldDB" id="U5NA46"/>
<reference evidence="2 3" key="1">
    <citation type="journal article" date="2013" name="Genome Biol.">
        <title>Genomic analysis reveals key aspects of prokaryotic symbiosis in the phototrophic consortium "Chlorochromatium aggregatum".</title>
        <authorList>
            <person name="Liu Z."/>
            <person name="Muller J."/>
            <person name="Li T."/>
            <person name="Alvey R.M."/>
            <person name="Vogl K."/>
            <person name="Frigaard N.U."/>
            <person name="Rockwell N.C."/>
            <person name="Boyd E.S."/>
            <person name="Tomsho L.P."/>
            <person name="Schuster S.C."/>
            <person name="Henke P."/>
            <person name="Rohde M."/>
            <person name="Overmann J."/>
            <person name="Bryant D.A."/>
        </authorList>
    </citation>
    <scope>NUCLEOTIDE SEQUENCE [LARGE SCALE GENOMIC DNA]</scope>
    <source>
        <strain evidence="2">CR</strain>
    </source>
</reference>
<accession>U5NA46</accession>
<dbReference type="GO" id="GO:0003677">
    <property type="term" value="F:DNA binding"/>
    <property type="evidence" value="ECO:0007669"/>
    <property type="project" value="InterPro"/>
</dbReference>
<evidence type="ECO:0000313" key="2">
    <source>
        <dbReference type="EMBL" id="AGX88277.1"/>
    </source>
</evidence>
<dbReference type="InterPro" id="IPR013249">
    <property type="entry name" value="RNA_pol_sigma70_r4_t2"/>
</dbReference>
<dbReference type="STRING" id="946483.Cenrod_2209"/>
<dbReference type="eggNOG" id="COG4584">
    <property type="taxonomic scope" value="Bacteria"/>
</dbReference>
<protein>
    <submittedName>
        <fullName evidence="2">Integrase catalytic subunit</fullName>
    </submittedName>
</protein>
<evidence type="ECO:0000259" key="1">
    <source>
        <dbReference type="Pfam" id="PF08281"/>
    </source>
</evidence>